<dbReference type="InterPro" id="IPR036890">
    <property type="entry name" value="HATPase_C_sf"/>
</dbReference>
<evidence type="ECO:0000313" key="4">
    <source>
        <dbReference type="Proteomes" id="UP001183607"/>
    </source>
</evidence>
<dbReference type="RefSeq" id="WP_311677098.1">
    <property type="nucleotide sequence ID" value="NZ_JAVRER010000019.1"/>
</dbReference>
<accession>A0ABD5E5S1</accession>
<keyword evidence="3" id="KW-0547">Nucleotide-binding</keyword>
<comment type="caution">
    <text evidence="3">The sequence shown here is derived from an EMBL/GenBank/DDBJ whole genome shotgun (WGS) entry which is preliminary data.</text>
</comment>
<dbReference type="PANTHER" id="PTHR35526">
    <property type="entry name" value="ANTI-SIGMA-F FACTOR RSBW-RELATED"/>
    <property type="match status" value="1"/>
</dbReference>
<name>A0ABD5E5S1_9ACTN</name>
<keyword evidence="1" id="KW-0808">Transferase</keyword>
<reference evidence="4" key="1">
    <citation type="submission" date="2023-07" db="EMBL/GenBank/DDBJ databases">
        <title>30 novel species of actinomycetes from the DSMZ collection.</title>
        <authorList>
            <person name="Nouioui I."/>
        </authorList>
    </citation>
    <scope>NUCLEOTIDE SEQUENCE [LARGE SCALE GENOMIC DNA]</scope>
    <source>
        <strain evidence="4">DSM 41982</strain>
    </source>
</reference>
<dbReference type="GO" id="GO:0004674">
    <property type="term" value="F:protein serine/threonine kinase activity"/>
    <property type="evidence" value="ECO:0007669"/>
    <property type="project" value="UniProtKB-KW"/>
</dbReference>
<keyword evidence="1" id="KW-0723">Serine/threonine-protein kinase</keyword>
<feature type="domain" description="Histidine kinase/HSP90-like ATPase" evidence="2">
    <location>
        <begin position="38"/>
        <end position="149"/>
    </location>
</feature>
<gene>
    <name evidence="3" type="ORF">RM574_14295</name>
</gene>
<dbReference type="AlphaFoldDB" id="A0ABD5E5S1"/>
<evidence type="ECO:0000256" key="1">
    <source>
        <dbReference type="ARBA" id="ARBA00022527"/>
    </source>
</evidence>
<protein>
    <submittedName>
        <fullName evidence="3">ATP-binding protein</fullName>
    </submittedName>
</protein>
<organism evidence="3 4">
    <name type="scientific">Streptomyces evansiae</name>
    <dbReference type="NCBI Taxonomy" id="3075535"/>
    <lineage>
        <taxon>Bacteria</taxon>
        <taxon>Bacillati</taxon>
        <taxon>Actinomycetota</taxon>
        <taxon>Actinomycetes</taxon>
        <taxon>Kitasatosporales</taxon>
        <taxon>Streptomycetaceae</taxon>
        <taxon>Streptomyces</taxon>
    </lineage>
</organism>
<dbReference type="InterPro" id="IPR050267">
    <property type="entry name" value="Anti-sigma-factor_SerPK"/>
</dbReference>
<dbReference type="Gene3D" id="3.30.565.10">
    <property type="entry name" value="Histidine kinase-like ATPase, C-terminal domain"/>
    <property type="match status" value="1"/>
</dbReference>
<dbReference type="InterPro" id="IPR003594">
    <property type="entry name" value="HATPase_dom"/>
</dbReference>
<proteinExistence type="predicted"/>
<keyword evidence="3" id="KW-0067">ATP-binding</keyword>
<dbReference type="GO" id="GO:0005524">
    <property type="term" value="F:ATP binding"/>
    <property type="evidence" value="ECO:0007669"/>
    <property type="project" value="UniProtKB-KW"/>
</dbReference>
<sequence length="159" mass="17108">MDGHRTERRGPLGRGASARRVLPRRTPRGHRLTRKLARADLRAVGEARHALRELLDRHGQEASCADTAELLTSELVTNALVHTADDAVLTAVVRRGRLRVEVRDRAKGVPRARTAVPEEHTGGRGLGLVQSLADAWGVRAVGAGKAVWFELETGAAGPG</sequence>
<dbReference type="SUPFAM" id="SSF55874">
    <property type="entry name" value="ATPase domain of HSP90 chaperone/DNA topoisomerase II/histidine kinase"/>
    <property type="match status" value="1"/>
</dbReference>
<evidence type="ECO:0000313" key="3">
    <source>
        <dbReference type="EMBL" id="MDT0416660.1"/>
    </source>
</evidence>
<dbReference type="Proteomes" id="UP001183607">
    <property type="component" value="Unassembled WGS sequence"/>
</dbReference>
<keyword evidence="1" id="KW-0418">Kinase</keyword>
<dbReference type="CDD" id="cd16936">
    <property type="entry name" value="HATPase_RsbW-like"/>
    <property type="match status" value="1"/>
</dbReference>
<dbReference type="EMBL" id="JAVRER010000019">
    <property type="protein sequence ID" value="MDT0416660.1"/>
    <property type="molecule type" value="Genomic_DNA"/>
</dbReference>
<evidence type="ECO:0000259" key="2">
    <source>
        <dbReference type="Pfam" id="PF13581"/>
    </source>
</evidence>
<dbReference type="PANTHER" id="PTHR35526:SF3">
    <property type="entry name" value="ANTI-SIGMA-F FACTOR RSBW"/>
    <property type="match status" value="1"/>
</dbReference>
<dbReference type="Pfam" id="PF13581">
    <property type="entry name" value="HATPase_c_2"/>
    <property type="match status" value="1"/>
</dbReference>